<accession>A0AAE1ELH6</accession>
<reference evidence="1" key="1">
    <citation type="submission" date="2023-10" db="EMBL/GenBank/DDBJ databases">
        <title>Genome assemblies of two species of porcelain crab, Petrolisthes cinctipes and Petrolisthes manimaculis (Anomura: Porcellanidae).</title>
        <authorList>
            <person name="Angst P."/>
        </authorList>
    </citation>
    <scope>NUCLEOTIDE SEQUENCE</scope>
    <source>
        <strain evidence="1">PB745_01</strain>
        <tissue evidence="1">Gill</tissue>
    </source>
</reference>
<dbReference type="AlphaFoldDB" id="A0AAE1ELH6"/>
<evidence type="ECO:0000313" key="2">
    <source>
        <dbReference type="Proteomes" id="UP001286313"/>
    </source>
</evidence>
<keyword evidence="2" id="KW-1185">Reference proteome</keyword>
<name>A0AAE1ELH6_PETCI</name>
<evidence type="ECO:0000313" key="1">
    <source>
        <dbReference type="EMBL" id="KAK3855030.1"/>
    </source>
</evidence>
<sequence length="44" mass="5255">VAEEPFKFEMELDDLPKEKLKELIFEETVLFRTRIAAETPMQQN</sequence>
<protein>
    <submittedName>
        <fullName evidence="1">Uncharacterized protein</fullName>
    </submittedName>
</protein>
<dbReference type="EMBL" id="JAWQEG010006375">
    <property type="protein sequence ID" value="KAK3855030.1"/>
    <property type="molecule type" value="Genomic_DNA"/>
</dbReference>
<organism evidence="1 2">
    <name type="scientific">Petrolisthes cinctipes</name>
    <name type="common">Flat porcelain crab</name>
    <dbReference type="NCBI Taxonomy" id="88211"/>
    <lineage>
        <taxon>Eukaryota</taxon>
        <taxon>Metazoa</taxon>
        <taxon>Ecdysozoa</taxon>
        <taxon>Arthropoda</taxon>
        <taxon>Crustacea</taxon>
        <taxon>Multicrustacea</taxon>
        <taxon>Malacostraca</taxon>
        <taxon>Eumalacostraca</taxon>
        <taxon>Eucarida</taxon>
        <taxon>Decapoda</taxon>
        <taxon>Pleocyemata</taxon>
        <taxon>Anomura</taxon>
        <taxon>Galatheoidea</taxon>
        <taxon>Porcellanidae</taxon>
        <taxon>Petrolisthes</taxon>
    </lineage>
</organism>
<comment type="caution">
    <text evidence="1">The sequence shown here is derived from an EMBL/GenBank/DDBJ whole genome shotgun (WGS) entry which is preliminary data.</text>
</comment>
<dbReference type="Proteomes" id="UP001286313">
    <property type="component" value="Unassembled WGS sequence"/>
</dbReference>
<proteinExistence type="predicted"/>
<feature type="non-terminal residue" evidence="1">
    <location>
        <position position="1"/>
    </location>
</feature>
<gene>
    <name evidence="1" type="ORF">Pcinc_038536</name>
</gene>